<organism evidence="4 5">
    <name type="scientific">Olea europaea subsp. europaea</name>
    <dbReference type="NCBI Taxonomy" id="158383"/>
    <lineage>
        <taxon>Eukaryota</taxon>
        <taxon>Viridiplantae</taxon>
        <taxon>Streptophyta</taxon>
        <taxon>Embryophyta</taxon>
        <taxon>Tracheophyta</taxon>
        <taxon>Spermatophyta</taxon>
        <taxon>Magnoliopsida</taxon>
        <taxon>eudicotyledons</taxon>
        <taxon>Gunneridae</taxon>
        <taxon>Pentapetalae</taxon>
        <taxon>asterids</taxon>
        <taxon>lamiids</taxon>
        <taxon>Lamiales</taxon>
        <taxon>Oleaceae</taxon>
        <taxon>Oleeae</taxon>
        <taxon>Olea</taxon>
    </lineage>
</organism>
<feature type="signal peptide" evidence="2">
    <location>
        <begin position="1"/>
        <end position="26"/>
    </location>
</feature>
<dbReference type="EMBL" id="CACTIH010007352">
    <property type="protein sequence ID" value="CAA3010796.1"/>
    <property type="molecule type" value="Genomic_DNA"/>
</dbReference>
<proteinExistence type="predicted"/>
<evidence type="ECO:0000256" key="2">
    <source>
        <dbReference type="SAM" id="SignalP"/>
    </source>
</evidence>
<dbReference type="Proteomes" id="UP000594638">
    <property type="component" value="Unassembled WGS sequence"/>
</dbReference>
<keyword evidence="5" id="KW-1185">Reference proteome</keyword>
<evidence type="ECO:0000313" key="4">
    <source>
        <dbReference type="EMBL" id="CAA3010796.1"/>
    </source>
</evidence>
<dbReference type="Pfam" id="PF05617">
    <property type="entry name" value="Prolamin_like"/>
    <property type="match status" value="1"/>
</dbReference>
<evidence type="ECO:0000259" key="3">
    <source>
        <dbReference type="Pfam" id="PF05617"/>
    </source>
</evidence>
<keyword evidence="1 2" id="KW-0732">Signal</keyword>
<dbReference type="InterPro" id="IPR008502">
    <property type="entry name" value="Prolamin-like"/>
</dbReference>
<protein>
    <recommendedName>
        <fullName evidence="3">Prolamin-like domain-containing protein</fullName>
    </recommendedName>
</protein>
<reference evidence="4 5" key="1">
    <citation type="submission" date="2019-12" db="EMBL/GenBank/DDBJ databases">
        <authorList>
            <person name="Alioto T."/>
            <person name="Alioto T."/>
            <person name="Gomez Garrido J."/>
        </authorList>
    </citation>
    <scope>NUCLEOTIDE SEQUENCE [LARGE SCALE GENOMIC DNA]</scope>
</reference>
<evidence type="ECO:0000256" key="1">
    <source>
        <dbReference type="ARBA" id="ARBA00022729"/>
    </source>
</evidence>
<accession>A0A8S0U1Z0</accession>
<dbReference type="AlphaFoldDB" id="A0A8S0U1Z0"/>
<feature type="chain" id="PRO_5035818388" description="Prolamin-like domain-containing protein" evidence="2">
    <location>
        <begin position="27"/>
        <end position="120"/>
    </location>
</feature>
<name>A0A8S0U1Z0_OLEEU</name>
<evidence type="ECO:0000313" key="5">
    <source>
        <dbReference type="Proteomes" id="UP000594638"/>
    </source>
</evidence>
<gene>
    <name evidence="4" type="ORF">OLEA9_A098221</name>
</gene>
<sequence length="120" mass="12504">MALQSGAVKGALVLFMVACIVTSAMSMSSPVPGTVSEVAQAMEGYVPCFAALKGLEKCSVEILKAVFGLPLDSSCCQVVSLVAQFCVPTGFPLSKVFLPVALQKCIPCTPSERVNCTNLK</sequence>
<comment type="caution">
    <text evidence="4">The sequence shown here is derived from an EMBL/GenBank/DDBJ whole genome shotgun (WGS) entry which is preliminary data.</text>
</comment>
<feature type="domain" description="Prolamin-like" evidence="3">
    <location>
        <begin position="48"/>
        <end position="93"/>
    </location>
</feature>
<dbReference type="Gramene" id="OE9A098221T1">
    <property type="protein sequence ID" value="OE9A098221C1"/>
    <property type="gene ID" value="OE9A098221"/>
</dbReference>